<evidence type="ECO:0008006" key="3">
    <source>
        <dbReference type="Google" id="ProtNLM"/>
    </source>
</evidence>
<evidence type="ECO:0000313" key="2">
    <source>
        <dbReference type="EMBL" id="CAA9322927.1"/>
    </source>
</evidence>
<evidence type="ECO:0000256" key="1">
    <source>
        <dbReference type="SAM" id="SignalP"/>
    </source>
</evidence>
<feature type="signal peptide" evidence="1">
    <location>
        <begin position="1"/>
        <end position="21"/>
    </location>
</feature>
<dbReference type="EMBL" id="CADCTQ010000582">
    <property type="protein sequence ID" value="CAA9322927.1"/>
    <property type="molecule type" value="Genomic_DNA"/>
</dbReference>
<gene>
    <name evidence="2" type="ORF">AVDCRST_MAG56-7011</name>
</gene>
<name>A0A6J4L4T1_9SPHI</name>
<accession>A0A6J4L4T1</accession>
<organism evidence="2">
    <name type="scientific">uncultured Cytophagales bacterium</name>
    <dbReference type="NCBI Taxonomy" id="158755"/>
    <lineage>
        <taxon>Bacteria</taxon>
        <taxon>Pseudomonadati</taxon>
        <taxon>Bacteroidota</taxon>
        <taxon>Sphingobacteriia</taxon>
        <taxon>Sphingobacteriales</taxon>
        <taxon>environmental samples</taxon>
    </lineage>
</organism>
<dbReference type="Gene3D" id="3.30.1150.10">
    <property type="match status" value="1"/>
</dbReference>
<feature type="chain" id="PRO_5026995672" description="TonB C-terminal domain-containing protein" evidence="1">
    <location>
        <begin position="22"/>
        <end position="176"/>
    </location>
</feature>
<protein>
    <recommendedName>
        <fullName evidence="3">TonB C-terminal domain-containing protein</fullName>
    </recommendedName>
</protein>
<sequence>MKKVFLLLWLLTNLCSLSAQTRSAMPQLNYQGRDYTSYFARALRYPPGFREACATRVAFTVVKFQIDEQGKFALLTVEGSVSDSIKQYLRTEFARTSGHWVVATAGGKPVRSKVYVQPILFRPTWGCDYLTDYDEAIDLVIAAAHKKRVLLDLWHIFGYYDSNPVRDTTFRGMPTK</sequence>
<proteinExistence type="predicted"/>
<reference evidence="2" key="1">
    <citation type="submission" date="2020-02" db="EMBL/GenBank/DDBJ databases">
        <authorList>
            <person name="Meier V. D."/>
        </authorList>
    </citation>
    <scope>NUCLEOTIDE SEQUENCE</scope>
    <source>
        <strain evidence="2">AVDCRST_MAG56</strain>
    </source>
</reference>
<keyword evidence="1" id="KW-0732">Signal</keyword>
<dbReference type="AlphaFoldDB" id="A0A6J4L4T1"/>